<dbReference type="InterPro" id="IPR049053">
    <property type="entry name" value="AFCA-like_C"/>
</dbReference>
<dbReference type="Gene3D" id="2.60.40.1180">
    <property type="entry name" value="Golgi alpha-mannosidase II"/>
    <property type="match status" value="1"/>
</dbReference>
<dbReference type="Gene3D" id="1.50.10.10">
    <property type="match status" value="1"/>
</dbReference>
<feature type="domain" description="Glycosyl hydrolase family 95 catalytic" evidence="3">
    <location>
        <begin position="281"/>
        <end position="700"/>
    </location>
</feature>
<dbReference type="GO" id="GO:0016787">
    <property type="term" value="F:hydrolase activity"/>
    <property type="evidence" value="ECO:0007669"/>
    <property type="project" value="UniProtKB-KW"/>
</dbReference>
<reference evidence="4 5" key="1">
    <citation type="journal article" date="2023" name="Genome Announc.">
        <title>Pan-Genome Analyses of the Genus Cohnella and Proposal of the Novel Species Cohnella silvisoli sp. nov., Isolated from Forest Soil.</title>
        <authorList>
            <person name="Wang C."/>
            <person name="Mao L."/>
            <person name="Bao G."/>
            <person name="Zhu H."/>
        </authorList>
    </citation>
    <scope>NUCLEOTIDE SEQUENCE [LARGE SCALE GENOMIC DNA]</scope>
    <source>
        <strain evidence="4 5">NL03-T5-1</strain>
    </source>
</reference>
<dbReference type="Pfam" id="PF22124">
    <property type="entry name" value="Glyco_hydro_95_cat"/>
    <property type="match status" value="1"/>
</dbReference>
<organism evidence="4 5">
    <name type="scientific">Cohnella silvisoli</name>
    <dbReference type="NCBI Taxonomy" id="2873699"/>
    <lineage>
        <taxon>Bacteria</taxon>
        <taxon>Bacillati</taxon>
        <taxon>Bacillota</taxon>
        <taxon>Bacilli</taxon>
        <taxon>Bacillales</taxon>
        <taxon>Paenibacillaceae</taxon>
        <taxon>Cohnella</taxon>
    </lineage>
</organism>
<dbReference type="SUPFAM" id="SSF48208">
    <property type="entry name" value="Six-hairpin glycosidases"/>
    <property type="match status" value="1"/>
</dbReference>
<dbReference type="InterPro" id="IPR054363">
    <property type="entry name" value="GH95_cat"/>
</dbReference>
<sequence>MKLFYRKPASEWTEALPIGNGRLGMMIFGGIEREHLQLNEDTLWSGGPVAERQPAAVSPNEIQDIRRLLFEGRYVEADAMCKKLMGAYNQSYLPFGELQLTFQHGDIAHSYERSLDLETATAHVAYSVGSIQYERVMFASEPDQVIVIRLTASKPGLISFTAKLDSPLHHRTFPDGEQYVIRGLAPEHVDPSYYATDNPVVYGDEDTSGAMRFEGRLSASIEGGTLVASANGIHVSGSTAVTLYWSAATSFNGYQRSPGMEGKEPSRQVVASLDSACRLEFEQLLHRHNVDYRELFNRVELRLGASRGSTSQEVMPTDRRIAEHGATDPQLIELLFQYGRYLLISSSRRGTQPANLQGIWNREVRPPWSSNWTLNINTQMNYWLAETCNLSELHEPLLEFIAELAQNGERTASTLYGVRGWTAHHNADLWRQTDPVGDYGKDGQSVWAIWPMSAAWLCQHLWEHYVFSQNIVYLREKAFPVMKKAARFYSDWLILDESGFYVTAPSTSPEHRFVSPSGQLSGVGIASTMDMQLISELFNNCIHAVRLLQLEEPEAVEWEAKRNKLLPPRIGRGLRLQEWSQDFEDEDPNHRHVSHLYGVFPGNQMTLEKTPELFEASRRSLERRGDEGTGWSLAWKVCLWARFRDGDCALRLISNLLQLVSESEQLNYHRGGSYANLLCAHPPFQIDGNFGVTAGIAEMLLQSHDDMLHLLPALPNEWSEGRVSGLIARGGFEVLMEWEQGRLISVSILSRFGGKCVVRSKTPLRFEGEINIAYYSIGGNEWVGSFDTKANERYVGVGLPRI</sequence>
<dbReference type="Pfam" id="PF14498">
    <property type="entry name" value="Glyco_hyd_65N_2"/>
    <property type="match status" value="1"/>
</dbReference>
<feature type="domain" description="Alpha fucosidase A-like C-terminal" evidence="2">
    <location>
        <begin position="702"/>
        <end position="795"/>
    </location>
</feature>
<dbReference type="InterPro" id="IPR027414">
    <property type="entry name" value="GH95_N_dom"/>
</dbReference>
<protein>
    <submittedName>
        <fullName evidence="4">Glycoside hydrolase family 95 protein</fullName>
    </submittedName>
</protein>
<dbReference type="RefSeq" id="WP_232187943.1">
    <property type="nucleotide sequence ID" value="NZ_JAIOAP010000015.1"/>
</dbReference>
<keyword evidence="5" id="KW-1185">Reference proteome</keyword>
<evidence type="ECO:0000259" key="1">
    <source>
        <dbReference type="Pfam" id="PF14498"/>
    </source>
</evidence>
<dbReference type="PANTHER" id="PTHR31084">
    <property type="entry name" value="ALPHA-L-FUCOSIDASE 2"/>
    <property type="match status" value="1"/>
</dbReference>
<accession>A0ABV1KZY4</accession>
<dbReference type="PANTHER" id="PTHR31084:SF0">
    <property type="entry name" value="ALPHA-L-FUCOSIDASE 2"/>
    <property type="match status" value="1"/>
</dbReference>
<gene>
    <name evidence="4" type="ORF">QJS35_25100</name>
</gene>
<proteinExistence type="predicted"/>
<name>A0ABV1KZY4_9BACL</name>
<dbReference type="Proteomes" id="UP001493487">
    <property type="component" value="Unassembled WGS sequence"/>
</dbReference>
<dbReference type="PIRSF" id="PIRSF007663">
    <property type="entry name" value="UCP007663"/>
    <property type="match status" value="1"/>
</dbReference>
<dbReference type="Pfam" id="PF21307">
    <property type="entry name" value="Glyco_hydro_95_C"/>
    <property type="match status" value="1"/>
</dbReference>
<evidence type="ECO:0000259" key="2">
    <source>
        <dbReference type="Pfam" id="PF21307"/>
    </source>
</evidence>
<dbReference type="InterPro" id="IPR013780">
    <property type="entry name" value="Glyco_hydro_b"/>
</dbReference>
<feature type="domain" description="Glycosyl hydrolase family 95 N-terminal" evidence="1">
    <location>
        <begin position="3"/>
        <end position="253"/>
    </location>
</feature>
<keyword evidence="4" id="KW-0378">Hydrolase</keyword>
<dbReference type="InterPro" id="IPR008928">
    <property type="entry name" value="6-hairpin_glycosidase_sf"/>
</dbReference>
<evidence type="ECO:0000259" key="3">
    <source>
        <dbReference type="Pfam" id="PF22124"/>
    </source>
</evidence>
<evidence type="ECO:0000313" key="4">
    <source>
        <dbReference type="EMBL" id="MEQ4485670.1"/>
    </source>
</evidence>
<dbReference type="InterPro" id="IPR016518">
    <property type="entry name" value="Alpha-L-fucosidase"/>
</dbReference>
<dbReference type="InterPro" id="IPR012341">
    <property type="entry name" value="6hp_glycosidase-like_sf"/>
</dbReference>
<comment type="caution">
    <text evidence="4">The sequence shown here is derived from an EMBL/GenBank/DDBJ whole genome shotgun (WGS) entry which is preliminary data.</text>
</comment>
<dbReference type="EMBL" id="JASKHM010000016">
    <property type="protein sequence ID" value="MEQ4485670.1"/>
    <property type="molecule type" value="Genomic_DNA"/>
</dbReference>
<evidence type="ECO:0000313" key="5">
    <source>
        <dbReference type="Proteomes" id="UP001493487"/>
    </source>
</evidence>
<dbReference type="Gene3D" id="2.70.98.50">
    <property type="entry name" value="putative glycoside hydrolase family protein from bacillus halodurans"/>
    <property type="match status" value="1"/>
</dbReference>